<gene>
    <name evidence="10" type="primary">CLEC3A_1</name>
    <name evidence="10" type="ORF">FJT64_001944</name>
</gene>
<dbReference type="InterPro" id="IPR008979">
    <property type="entry name" value="Galactose-bd-like_sf"/>
</dbReference>
<dbReference type="InterPro" id="IPR051941">
    <property type="entry name" value="BG_Antigen-Binding_Lectin"/>
</dbReference>
<dbReference type="SMART" id="SM00607">
    <property type="entry name" value="FTP"/>
    <property type="match status" value="1"/>
</dbReference>
<proteinExistence type="inferred from homology"/>
<comment type="caution">
    <text evidence="10">The sequence shown here is derived from an EMBL/GenBank/DDBJ whole genome shotgun (WGS) entry which is preliminary data.</text>
</comment>
<evidence type="ECO:0000256" key="3">
    <source>
        <dbReference type="ARBA" id="ARBA00011233"/>
    </source>
</evidence>
<dbReference type="AlphaFoldDB" id="A0A6A4WUC6"/>
<dbReference type="PANTHER" id="PTHR45713:SF6">
    <property type="entry name" value="F5_8 TYPE C DOMAIN-CONTAINING PROTEIN"/>
    <property type="match status" value="1"/>
</dbReference>
<accession>A0A6A4WUC6</accession>
<dbReference type="InterPro" id="IPR016187">
    <property type="entry name" value="CTDL_fold"/>
</dbReference>
<dbReference type="Gene3D" id="2.60.120.260">
    <property type="entry name" value="Galactose-binding domain-like"/>
    <property type="match status" value="1"/>
</dbReference>
<evidence type="ECO:0000256" key="4">
    <source>
        <dbReference type="ARBA" id="ARBA00022723"/>
    </source>
</evidence>
<keyword evidence="5 10" id="KW-0430">Lectin</keyword>
<dbReference type="OrthoDB" id="538816at2759"/>
<dbReference type="Proteomes" id="UP000440578">
    <property type="component" value="Unassembled WGS sequence"/>
</dbReference>
<dbReference type="PANTHER" id="PTHR45713">
    <property type="entry name" value="FTP DOMAIN-CONTAINING PROTEIN"/>
    <property type="match status" value="1"/>
</dbReference>
<evidence type="ECO:0000256" key="2">
    <source>
        <dbReference type="ARBA" id="ARBA00010147"/>
    </source>
</evidence>
<evidence type="ECO:0000313" key="11">
    <source>
        <dbReference type="Proteomes" id="UP000440578"/>
    </source>
</evidence>
<dbReference type="Gene3D" id="3.10.100.10">
    <property type="entry name" value="Mannose-Binding Protein A, subunit A"/>
    <property type="match status" value="1"/>
</dbReference>
<evidence type="ECO:0000256" key="6">
    <source>
        <dbReference type="ARBA" id="ARBA00022837"/>
    </source>
</evidence>
<reference evidence="10 11" key="1">
    <citation type="submission" date="2019-07" db="EMBL/GenBank/DDBJ databases">
        <title>Draft genome assembly of a fouling barnacle, Amphibalanus amphitrite (Darwin, 1854): The first reference genome for Thecostraca.</title>
        <authorList>
            <person name="Kim W."/>
        </authorList>
    </citation>
    <scope>NUCLEOTIDE SEQUENCE [LARGE SCALE GENOMIC DNA]</scope>
    <source>
        <strain evidence="10">SNU_AA5</strain>
        <tissue evidence="10">Soma without cirri and trophi</tissue>
    </source>
</reference>
<dbReference type="InterPro" id="IPR016186">
    <property type="entry name" value="C-type_lectin-like/link_sf"/>
</dbReference>
<comment type="subunit">
    <text evidence="3">Homotrimer.</text>
</comment>
<dbReference type="SUPFAM" id="SSF49785">
    <property type="entry name" value="Galactose-binding domain-like"/>
    <property type="match status" value="1"/>
</dbReference>
<keyword evidence="6" id="KW-0106">Calcium</keyword>
<dbReference type="GO" id="GO:0010185">
    <property type="term" value="P:regulation of cellular defense response"/>
    <property type="evidence" value="ECO:0007669"/>
    <property type="project" value="UniProtKB-ARBA"/>
</dbReference>
<keyword evidence="11" id="KW-1185">Reference proteome</keyword>
<dbReference type="GO" id="GO:0001868">
    <property type="term" value="P:regulation of complement activation, lectin pathway"/>
    <property type="evidence" value="ECO:0007669"/>
    <property type="project" value="UniProtKB-ARBA"/>
</dbReference>
<evidence type="ECO:0000256" key="7">
    <source>
        <dbReference type="ARBA" id="ARBA00023157"/>
    </source>
</evidence>
<dbReference type="InterPro" id="IPR003609">
    <property type="entry name" value="Pan_app"/>
</dbReference>
<evidence type="ECO:0000256" key="5">
    <source>
        <dbReference type="ARBA" id="ARBA00022734"/>
    </source>
</evidence>
<dbReference type="EMBL" id="VIIS01000292">
    <property type="protein sequence ID" value="KAF0310747.1"/>
    <property type="molecule type" value="Genomic_DNA"/>
</dbReference>
<evidence type="ECO:0000256" key="8">
    <source>
        <dbReference type="SAM" id="SignalP"/>
    </source>
</evidence>
<dbReference type="CDD" id="cd00037">
    <property type="entry name" value="CLECT"/>
    <property type="match status" value="1"/>
</dbReference>
<evidence type="ECO:0000259" key="9">
    <source>
        <dbReference type="PROSITE" id="PS50948"/>
    </source>
</evidence>
<dbReference type="InterPro" id="IPR006585">
    <property type="entry name" value="FTP1"/>
</dbReference>
<comment type="similarity">
    <text evidence="2">Belongs to the fucolectin family.</text>
</comment>
<feature type="signal peptide" evidence="8">
    <location>
        <begin position="1"/>
        <end position="17"/>
    </location>
</feature>
<dbReference type="GO" id="GO:0042806">
    <property type="term" value="F:fucose binding"/>
    <property type="evidence" value="ECO:0007669"/>
    <property type="project" value="UniProtKB-ARBA"/>
</dbReference>
<name>A0A6A4WUC6_AMPAM</name>
<dbReference type="GO" id="GO:0046872">
    <property type="term" value="F:metal ion binding"/>
    <property type="evidence" value="ECO:0007669"/>
    <property type="project" value="UniProtKB-KW"/>
</dbReference>
<keyword evidence="4" id="KW-0479">Metal-binding</keyword>
<comment type="function">
    <text evidence="1">Acts as a defensive agent. Recognizes blood group fucosylated oligosaccharides including A, B, H and Lewis B-type antigens. Does not recognize Lewis A antigen and has low affinity for monovalent haptens.</text>
</comment>
<organism evidence="10 11">
    <name type="scientific">Amphibalanus amphitrite</name>
    <name type="common">Striped barnacle</name>
    <name type="synonym">Balanus amphitrite</name>
    <dbReference type="NCBI Taxonomy" id="1232801"/>
    <lineage>
        <taxon>Eukaryota</taxon>
        <taxon>Metazoa</taxon>
        <taxon>Ecdysozoa</taxon>
        <taxon>Arthropoda</taxon>
        <taxon>Crustacea</taxon>
        <taxon>Multicrustacea</taxon>
        <taxon>Cirripedia</taxon>
        <taxon>Thoracica</taxon>
        <taxon>Thoracicalcarea</taxon>
        <taxon>Balanomorpha</taxon>
        <taxon>Balanoidea</taxon>
        <taxon>Balanidae</taxon>
        <taxon>Amphibalaninae</taxon>
        <taxon>Amphibalanus</taxon>
    </lineage>
</organism>
<dbReference type="PROSITE" id="PS50948">
    <property type="entry name" value="PAN"/>
    <property type="match status" value="1"/>
</dbReference>
<evidence type="ECO:0000256" key="1">
    <source>
        <dbReference type="ARBA" id="ARBA00002219"/>
    </source>
</evidence>
<dbReference type="SUPFAM" id="SSF56436">
    <property type="entry name" value="C-type lectin-like"/>
    <property type="match status" value="1"/>
</dbReference>
<evidence type="ECO:0000313" key="10">
    <source>
        <dbReference type="EMBL" id="KAF0310747.1"/>
    </source>
</evidence>
<keyword evidence="7" id="KW-1015">Disulfide bond</keyword>
<feature type="domain" description="Apple" evidence="9">
    <location>
        <begin position="152"/>
        <end position="229"/>
    </location>
</feature>
<protein>
    <submittedName>
        <fullName evidence="10">C-type lectin domain family 3 member A</fullName>
    </submittedName>
</protein>
<keyword evidence="8" id="KW-0732">Signal</keyword>
<sequence length="507" mass="54333">MPLLWLLLLFCGQQVSAASAVPAERVLQSTNVYSFDALPADSGSLSASVPVTQLAGLGDCQCRARCLSQSTCRGYGHSVSTSSCLLTELLPTPERMEPGTADWRWYARRGVRLLGEPCAADRDCSLLVTGATCFNSTCGCHGPVEEDGSGGCRKAGRFIAVGTGQLTGQPLWEQSGASVNECSAVCAANRTCLAFDLMSDGTCTFYSEGITSGAGSGRDVQSFVWSFRQPDGNPPQSYVPWDGGFLNVLPATTGLQAAGACFSDGAILYPNMAPEKLANLRTFFADHPASSDLVLVGMEDMVREGVFVTSDGREVTDLAWDAGEPNGGGGENCTVITQAGLLHDAPCTTAQYSALCQYVGENLAVGRHAWMNTPSTPQSPANGADGDVETFVDNKHDLAVRPLTWTVDLGAPVQVTSVLYASRADCCPMRNRFLEIRVGSHPTLFDEQNSVRCVSLHKHFMLQAYARMFRCETPVTGRYVRVARHRRRVFQFGELAVFGNRLATIGA</sequence>
<feature type="chain" id="PRO_5025509203" evidence="8">
    <location>
        <begin position="18"/>
        <end position="507"/>
    </location>
</feature>
<dbReference type="Pfam" id="PF22633">
    <property type="entry name" value="F5_F8_type_C_2"/>
    <property type="match status" value="1"/>
</dbReference>